<evidence type="ECO:0000256" key="1">
    <source>
        <dbReference type="SAM" id="SignalP"/>
    </source>
</evidence>
<dbReference type="InterPro" id="IPR016187">
    <property type="entry name" value="CTDL_fold"/>
</dbReference>
<accession>A0A327VT04</accession>
<name>A0A327VT04_9BACT</name>
<reference evidence="3 4" key="1">
    <citation type="submission" date="2018-06" db="EMBL/GenBank/DDBJ databases">
        <title>Genomic Encyclopedia of Archaeal and Bacterial Type Strains, Phase II (KMG-II): from individual species to whole genera.</title>
        <authorList>
            <person name="Goeker M."/>
        </authorList>
    </citation>
    <scope>NUCLEOTIDE SEQUENCE [LARGE SCALE GENOMIC DNA]</scope>
    <source>
        <strain evidence="3 4">DSM 29821</strain>
    </source>
</reference>
<dbReference type="Pfam" id="PF03781">
    <property type="entry name" value="FGE-sulfatase"/>
    <property type="match status" value="1"/>
</dbReference>
<dbReference type="GO" id="GO:0120147">
    <property type="term" value="F:formylglycine-generating oxidase activity"/>
    <property type="evidence" value="ECO:0007669"/>
    <property type="project" value="TreeGrafter"/>
</dbReference>
<evidence type="ECO:0000259" key="2">
    <source>
        <dbReference type="Pfam" id="PF03781"/>
    </source>
</evidence>
<feature type="signal peptide" evidence="1">
    <location>
        <begin position="1"/>
        <end position="18"/>
    </location>
</feature>
<dbReference type="PANTHER" id="PTHR23150:SF19">
    <property type="entry name" value="FORMYLGLYCINE-GENERATING ENZYME"/>
    <property type="match status" value="1"/>
</dbReference>
<dbReference type="AlphaFoldDB" id="A0A327VT04"/>
<dbReference type="Gene3D" id="3.90.1580.10">
    <property type="entry name" value="paralog of FGE (formylglycine-generating enzyme)"/>
    <property type="match status" value="1"/>
</dbReference>
<dbReference type="InterPro" id="IPR005532">
    <property type="entry name" value="SUMF_dom"/>
</dbReference>
<protein>
    <submittedName>
        <fullName evidence="3">Formylglycine-generating enzyme required for sulfatase activity</fullName>
    </submittedName>
</protein>
<dbReference type="InterPro" id="IPR042095">
    <property type="entry name" value="SUMF_sf"/>
</dbReference>
<dbReference type="SUPFAM" id="SSF56436">
    <property type="entry name" value="C-type lectin-like"/>
    <property type="match status" value="1"/>
</dbReference>
<dbReference type="EMBL" id="QLMA01000006">
    <property type="protein sequence ID" value="RAJ79039.1"/>
    <property type="molecule type" value="Genomic_DNA"/>
</dbReference>
<proteinExistence type="predicted"/>
<feature type="chain" id="PRO_5016264233" evidence="1">
    <location>
        <begin position="19"/>
        <end position="274"/>
    </location>
</feature>
<evidence type="ECO:0000313" key="4">
    <source>
        <dbReference type="Proteomes" id="UP000249819"/>
    </source>
</evidence>
<dbReference type="InterPro" id="IPR051043">
    <property type="entry name" value="Sulfatase_Mod_Factor_Kinase"/>
</dbReference>
<feature type="domain" description="Sulfatase-modifying factor enzyme-like" evidence="2">
    <location>
        <begin position="28"/>
        <end position="273"/>
    </location>
</feature>
<dbReference type="OrthoDB" id="9768004at2"/>
<keyword evidence="4" id="KW-1185">Reference proteome</keyword>
<keyword evidence="1" id="KW-0732">Signal</keyword>
<dbReference type="PANTHER" id="PTHR23150">
    <property type="entry name" value="SULFATASE MODIFYING FACTOR 1, 2"/>
    <property type="match status" value="1"/>
</dbReference>
<organism evidence="3 4">
    <name type="scientific">Chitinophaga dinghuensis</name>
    <dbReference type="NCBI Taxonomy" id="1539050"/>
    <lineage>
        <taxon>Bacteria</taxon>
        <taxon>Pseudomonadati</taxon>
        <taxon>Bacteroidota</taxon>
        <taxon>Chitinophagia</taxon>
        <taxon>Chitinophagales</taxon>
        <taxon>Chitinophagaceae</taxon>
        <taxon>Chitinophaga</taxon>
    </lineage>
</organism>
<comment type="caution">
    <text evidence="3">The sequence shown here is derived from an EMBL/GenBank/DDBJ whole genome shotgun (WGS) entry which is preliminary data.</text>
</comment>
<sequence length="274" mass="30858">MKWVLLQLLLWIVVCCQAQQLRPPVFNTVPAGKYQVGEKNYLSNPLRTVTLDSFRISVTEITNEQFAAFVAATGYVTEAERKHNAMVFAPGLEEFRWLEDSTACWRYPNGISRGGIDAKMNHPVTTISFTDAMAFCHWAGYRLPSLDEWEVASRAGKSGSRFFWGNKKETISKYANIWHGRNHLVADSSDGFMYTSPVASFKPNPWGLYDVYGNVFEFCSGKAPLDKPDSKIVHARGGSWWCSKNSCNYFNSVNIGNVNPHASFSNQGFRVVKP</sequence>
<evidence type="ECO:0000313" key="3">
    <source>
        <dbReference type="EMBL" id="RAJ79039.1"/>
    </source>
</evidence>
<dbReference type="RefSeq" id="WP_111593516.1">
    <property type="nucleotide sequence ID" value="NZ_QLMA01000006.1"/>
</dbReference>
<gene>
    <name evidence="3" type="ORF">CLV59_10699</name>
</gene>
<dbReference type="Proteomes" id="UP000249819">
    <property type="component" value="Unassembled WGS sequence"/>
</dbReference>